<dbReference type="Pfam" id="PF00005">
    <property type="entry name" value="ABC_tran"/>
    <property type="match status" value="1"/>
</dbReference>
<dbReference type="SUPFAM" id="SSF52540">
    <property type="entry name" value="P-loop containing nucleoside triphosphate hydrolases"/>
    <property type="match status" value="1"/>
</dbReference>
<dbReference type="GO" id="GO:0140359">
    <property type="term" value="F:ABC-type transporter activity"/>
    <property type="evidence" value="ECO:0007669"/>
    <property type="project" value="InterPro"/>
</dbReference>
<dbReference type="OrthoDB" id="9778870at2"/>
<dbReference type="Gene3D" id="3.40.50.300">
    <property type="entry name" value="P-loop containing nucleotide triphosphate hydrolases"/>
    <property type="match status" value="1"/>
</dbReference>
<evidence type="ECO:0000256" key="5">
    <source>
        <dbReference type="ARBA" id="ARBA00022840"/>
    </source>
</evidence>
<accession>A0A1R1QW89</accession>
<feature type="transmembrane region" description="Helical" evidence="8">
    <location>
        <begin position="281"/>
        <end position="304"/>
    </location>
</feature>
<dbReference type="GO" id="GO:0016887">
    <property type="term" value="F:ATP hydrolysis activity"/>
    <property type="evidence" value="ECO:0007669"/>
    <property type="project" value="InterPro"/>
</dbReference>
<keyword evidence="11" id="KW-1185">Reference proteome</keyword>
<evidence type="ECO:0000256" key="6">
    <source>
        <dbReference type="ARBA" id="ARBA00022967"/>
    </source>
</evidence>
<dbReference type="InterPro" id="IPR003593">
    <property type="entry name" value="AAA+_ATPase"/>
</dbReference>
<dbReference type="RefSeq" id="WP_076761158.1">
    <property type="nucleotide sequence ID" value="NZ_JARMMI010000003.1"/>
</dbReference>
<evidence type="ECO:0000313" key="11">
    <source>
        <dbReference type="Proteomes" id="UP000187367"/>
    </source>
</evidence>
<dbReference type="InterPro" id="IPR003439">
    <property type="entry name" value="ABC_transporter-like_ATP-bd"/>
</dbReference>
<evidence type="ECO:0000256" key="8">
    <source>
        <dbReference type="SAM" id="Phobius"/>
    </source>
</evidence>
<proteinExistence type="inferred from homology"/>
<dbReference type="PANTHER" id="PTHR46743:SF2">
    <property type="entry name" value="TEICHOIC ACIDS EXPORT ATP-BINDING PROTEIN TAGH"/>
    <property type="match status" value="1"/>
</dbReference>
<keyword evidence="8" id="KW-1133">Transmembrane helix</keyword>
<comment type="caution">
    <text evidence="10">The sequence shown here is derived from an EMBL/GenBank/DDBJ whole genome shotgun (WGS) entry which is preliminary data.</text>
</comment>
<protein>
    <submittedName>
        <fullName evidence="10">Teichoic acid ABC transporter ATP-binding protein</fullName>
    </submittedName>
</protein>
<dbReference type="PROSITE" id="PS00211">
    <property type="entry name" value="ABC_TRANSPORTER_1"/>
    <property type="match status" value="1"/>
</dbReference>
<keyword evidence="2" id="KW-0813">Transport</keyword>
<keyword evidence="7 8" id="KW-0472">Membrane</keyword>
<feature type="domain" description="ABC transporter" evidence="9">
    <location>
        <begin position="5"/>
        <end position="243"/>
    </location>
</feature>
<sequence>MKLKVSFRNVSKQYHLYEKQSDKIKGLFLPNRNDKGFFAVRNVSFDVYEGETIGFVGINGSGKSTMSNLLAKVIPPTTGEIEMNGQPSLIAISAGLNNQLSGKDNIRLKCLMMGLTNKEIDELYNQIVEFADIGDFINQPVKSYSSGMKSRLGFAISAHIDPDILIIDEALSVGDKTFYQKCVNRIDEFKKSGKTIFFVSHSIGQIEKICDRVAWMHYGEMRMFDETKKVVKEYKEFIDWFNKLSKKEKKKYQQEQIEERKKERAEERTSRYLQHNKKPQTIANTVQVALLSILLVAIATTMFVSTPLRTIASFGMIPGHETKKSEEHQAESKSESLTQVNQPAYVKSIQLSTYSDQGLKQKKTVSLPFGTEVTLVSQNSKVAQIHFNGKNYFVRTDSISLAKDQENVSLAANAFSPYFSEKANSSYQYFLSFLGANEQTLQQTLQGVKEVKYDDGRTGLRLDYENIDYVMEKHKAAAIAFHDLRVVEPASISLSDDKVTFDKDHKRFFFRTDKQLFVVDNEEHTLMIRNEK</sequence>
<dbReference type="PANTHER" id="PTHR46743">
    <property type="entry name" value="TEICHOIC ACIDS EXPORT ATP-BINDING PROTEIN TAGH"/>
    <property type="match status" value="1"/>
</dbReference>
<name>A0A1R1RYF5_9BACI</name>
<evidence type="ECO:0000313" key="10">
    <source>
        <dbReference type="EMBL" id="OMI08920.1"/>
    </source>
</evidence>
<dbReference type="CDD" id="cd03220">
    <property type="entry name" value="ABC_KpsT_Wzt"/>
    <property type="match status" value="1"/>
</dbReference>
<evidence type="ECO:0000256" key="7">
    <source>
        <dbReference type="ARBA" id="ARBA00023136"/>
    </source>
</evidence>
<keyword evidence="4" id="KW-0547">Nucleotide-binding</keyword>
<evidence type="ECO:0000256" key="4">
    <source>
        <dbReference type="ARBA" id="ARBA00022741"/>
    </source>
</evidence>
<reference evidence="10 11" key="1">
    <citation type="submission" date="2017-01" db="EMBL/GenBank/DDBJ databases">
        <title>Bacillus phylogenomics.</title>
        <authorList>
            <person name="Dunlap C."/>
        </authorList>
    </citation>
    <scope>NUCLEOTIDE SEQUENCE [LARGE SCALE GENOMIC DNA]</scope>
    <source>
        <strain evidence="10 11">NRRL B-41282</strain>
    </source>
</reference>
<organism evidence="10 11">
    <name type="scientific">Bacillus swezeyi</name>
    <dbReference type="NCBI Taxonomy" id="1925020"/>
    <lineage>
        <taxon>Bacteria</taxon>
        <taxon>Bacillati</taxon>
        <taxon>Bacillota</taxon>
        <taxon>Bacilli</taxon>
        <taxon>Bacillales</taxon>
        <taxon>Bacillaceae</taxon>
        <taxon>Bacillus</taxon>
    </lineage>
</organism>
<evidence type="ECO:0000256" key="2">
    <source>
        <dbReference type="ARBA" id="ARBA00022448"/>
    </source>
</evidence>
<gene>
    <name evidence="10" type="ORF">BW143_02385</name>
</gene>
<dbReference type="InterPro" id="IPR027417">
    <property type="entry name" value="P-loop_NTPase"/>
</dbReference>
<keyword evidence="5 10" id="KW-0067">ATP-binding</keyword>
<dbReference type="PROSITE" id="PS50893">
    <property type="entry name" value="ABC_TRANSPORTER_2"/>
    <property type="match status" value="1"/>
</dbReference>
<evidence type="ECO:0000256" key="3">
    <source>
        <dbReference type="ARBA" id="ARBA00022475"/>
    </source>
</evidence>
<evidence type="ECO:0000256" key="1">
    <source>
        <dbReference type="ARBA" id="ARBA00005417"/>
    </source>
</evidence>
<keyword evidence="3" id="KW-1003">Cell membrane</keyword>
<dbReference type="AlphaFoldDB" id="A0A1R1RYF5"/>
<dbReference type="Proteomes" id="UP000187367">
    <property type="component" value="Unassembled WGS sequence"/>
</dbReference>
<keyword evidence="6" id="KW-1278">Translocase</keyword>
<dbReference type="GO" id="GO:0016020">
    <property type="term" value="C:membrane"/>
    <property type="evidence" value="ECO:0007669"/>
    <property type="project" value="InterPro"/>
</dbReference>
<accession>A0A1R1RYF5</accession>
<dbReference type="GO" id="GO:0005524">
    <property type="term" value="F:ATP binding"/>
    <property type="evidence" value="ECO:0007669"/>
    <property type="project" value="UniProtKB-KW"/>
</dbReference>
<dbReference type="SMART" id="SM00382">
    <property type="entry name" value="AAA"/>
    <property type="match status" value="1"/>
</dbReference>
<dbReference type="InterPro" id="IPR050683">
    <property type="entry name" value="Bact_Polysacc_Export_ATP-bd"/>
</dbReference>
<dbReference type="FunFam" id="3.40.50.300:FF:003010">
    <property type="entry name" value="Teichoic acids export ATP-binding protein TagH"/>
    <property type="match status" value="1"/>
</dbReference>
<dbReference type="InterPro" id="IPR017871">
    <property type="entry name" value="ABC_transporter-like_CS"/>
</dbReference>
<dbReference type="EMBL" id="MTJL01000005">
    <property type="protein sequence ID" value="OMI08920.1"/>
    <property type="molecule type" value="Genomic_DNA"/>
</dbReference>
<keyword evidence="8" id="KW-0812">Transmembrane</keyword>
<comment type="similarity">
    <text evidence="1">Belongs to the ABC transporter superfamily.</text>
</comment>
<evidence type="ECO:0000259" key="9">
    <source>
        <dbReference type="PROSITE" id="PS50893"/>
    </source>
</evidence>
<dbReference type="InterPro" id="IPR015860">
    <property type="entry name" value="ABC_transpr_TagH-like"/>
</dbReference>